<evidence type="ECO:0000256" key="1">
    <source>
        <dbReference type="ARBA" id="ARBA00003767"/>
    </source>
</evidence>
<keyword evidence="10" id="KW-0238">DNA-binding</keyword>
<dbReference type="Proteomes" id="UP000015101">
    <property type="component" value="Unassembled WGS sequence"/>
</dbReference>
<dbReference type="GO" id="GO:0008270">
    <property type="term" value="F:zinc ion binding"/>
    <property type="evidence" value="ECO:0007669"/>
    <property type="project" value="UniProtKB-KW"/>
</dbReference>
<keyword evidence="8" id="KW-0832">Ubl conjugation</keyword>
<dbReference type="GO" id="GO:0000978">
    <property type="term" value="F:RNA polymerase II cis-regulatory region sequence-specific DNA binding"/>
    <property type="evidence" value="ECO:0000318"/>
    <property type="project" value="GO_Central"/>
</dbReference>
<protein>
    <recommendedName>
        <fullName evidence="14">C2H2-type domain-containing protein</fullName>
    </recommendedName>
</protein>
<evidence type="ECO:0000259" key="14">
    <source>
        <dbReference type="PROSITE" id="PS50157"/>
    </source>
</evidence>
<dbReference type="OMA" id="CAQESTR"/>
<dbReference type="SMART" id="SM00355">
    <property type="entry name" value="ZnF_C2H2"/>
    <property type="match status" value="5"/>
</dbReference>
<evidence type="ECO:0000256" key="6">
    <source>
        <dbReference type="ARBA" id="ARBA00022771"/>
    </source>
</evidence>
<dbReference type="EMBL" id="KB096457">
    <property type="protein sequence ID" value="ESO04607.1"/>
    <property type="molecule type" value="Genomic_DNA"/>
</dbReference>
<dbReference type="EMBL" id="AMQM01004146">
    <property type="status" value="NOT_ANNOTATED_CDS"/>
    <property type="molecule type" value="Genomic_DNA"/>
</dbReference>
<dbReference type="eggNOG" id="KOG1721">
    <property type="taxonomic scope" value="Eukaryota"/>
</dbReference>
<comment type="similarity">
    <text evidence="2">Belongs to the krueppel C2H2-type zinc-finger protein family.</text>
</comment>
<reference evidence="15 17" key="2">
    <citation type="journal article" date="2013" name="Nature">
        <title>Insights into bilaterian evolution from three spiralian genomes.</title>
        <authorList>
            <person name="Simakov O."/>
            <person name="Marletaz F."/>
            <person name="Cho S.J."/>
            <person name="Edsinger-Gonzales E."/>
            <person name="Havlak P."/>
            <person name="Hellsten U."/>
            <person name="Kuo D.H."/>
            <person name="Larsson T."/>
            <person name="Lv J."/>
            <person name="Arendt D."/>
            <person name="Savage R."/>
            <person name="Osoegawa K."/>
            <person name="de Jong P."/>
            <person name="Grimwood J."/>
            <person name="Chapman J.A."/>
            <person name="Shapiro H."/>
            <person name="Aerts A."/>
            <person name="Otillar R.P."/>
            <person name="Terry A.Y."/>
            <person name="Boore J.L."/>
            <person name="Grigoriev I.V."/>
            <person name="Lindberg D.R."/>
            <person name="Seaver E.C."/>
            <person name="Weisblat D.A."/>
            <person name="Putnam N.H."/>
            <person name="Rokhsar D.S."/>
        </authorList>
    </citation>
    <scope>NUCLEOTIDE SEQUENCE</scope>
</reference>
<dbReference type="InterPro" id="IPR036236">
    <property type="entry name" value="Znf_C2H2_sf"/>
</dbReference>
<evidence type="ECO:0000313" key="16">
    <source>
        <dbReference type="EnsemblMetazoa" id="HelroP144436"/>
    </source>
</evidence>
<dbReference type="GeneID" id="20196696"/>
<feature type="domain" description="C2H2-type" evidence="14">
    <location>
        <begin position="74"/>
        <end position="102"/>
    </location>
</feature>
<reference evidence="16" key="3">
    <citation type="submission" date="2015-06" db="UniProtKB">
        <authorList>
            <consortium name="EnsemblMetazoa"/>
        </authorList>
    </citation>
    <scope>IDENTIFICATION</scope>
</reference>
<dbReference type="RefSeq" id="XP_009017186.1">
    <property type="nucleotide sequence ID" value="XM_009018938.1"/>
</dbReference>
<evidence type="ECO:0000313" key="15">
    <source>
        <dbReference type="EMBL" id="ESO04607.1"/>
    </source>
</evidence>
<dbReference type="HOGENOM" id="CLU_002678_42_11_1"/>
<keyword evidence="5" id="KW-0677">Repeat</keyword>
<keyword evidence="4" id="KW-0479">Metal-binding</keyword>
<evidence type="ECO:0000256" key="5">
    <source>
        <dbReference type="ARBA" id="ARBA00022737"/>
    </source>
</evidence>
<dbReference type="FunFam" id="3.30.160.60:FF:000100">
    <property type="entry name" value="Zinc finger 45-like"/>
    <property type="match status" value="1"/>
</dbReference>
<keyword evidence="12" id="KW-0539">Nucleus</keyword>
<name>T1EJE6_HELRO</name>
<reference evidence="17" key="1">
    <citation type="submission" date="2012-12" db="EMBL/GenBank/DDBJ databases">
        <authorList>
            <person name="Hellsten U."/>
            <person name="Grimwood J."/>
            <person name="Chapman J.A."/>
            <person name="Shapiro H."/>
            <person name="Aerts A."/>
            <person name="Otillar R.P."/>
            <person name="Terry A.Y."/>
            <person name="Boore J.L."/>
            <person name="Simakov O."/>
            <person name="Marletaz F."/>
            <person name="Cho S.-J."/>
            <person name="Edsinger-Gonzales E."/>
            <person name="Havlak P."/>
            <person name="Kuo D.-H."/>
            <person name="Larsson T."/>
            <person name="Lv J."/>
            <person name="Arendt D."/>
            <person name="Savage R."/>
            <person name="Osoegawa K."/>
            <person name="de Jong P."/>
            <person name="Lindberg D.R."/>
            <person name="Seaver E.C."/>
            <person name="Weisblat D.A."/>
            <person name="Putnam N.H."/>
            <person name="Grigoriev I.V."/>
            <person name="Rokhsar D.S."/>
        </authorList>
    </citation>
    <scope>NUCLEOTIDE SEQUENCE</scope>
</reference>
<feature type="domain" description="C2H2-type" evidence="14">
    <location>
        <begin position="3"/>
        <end position="30"/>
    </location>
</feature>
<feature type="domain" description="C2H2-type" evidence="14">
    <location>
        <begin position="104"/>
        <end position="132"/>
    </location>
</feature>
<comment type="function">
    <text evidence="1">May be involved in transcriptional regulation.</text>
</comment>
<dbReference type="GO" id="GO:0003700">
    <property type="term" value="F:DNA-binding transcription factor activity"/>
    <property type="evidence" value="ECO:0000318"/>
    <property type="project" value="GO_Central"/>
</dbReference>
<evidence type="ECO:0000256" key="3">
    <source>
        <dbReference type="ARBA" id="ARBA00022499"/>
    </source>
</evidence>
<dbReference type="KEGG" id="hro:HELRODRAFT_144436"/>
<dbReference type="GO" id="GO:0006357">
    <property type="term" value="P:regulation of transcription by RNA polymerase II"/>
    <property type="evidence" value="ECO:0000318"/>
    <property type="project" value="GO_Central"/>
</dbReference>
<evidence type="ECO:0000256" key="11">
    <source>
        <dbReference type="ARBA" id="ARBA00023163"/>
    </source>
</evidence>
<dbReference type="Gene3D" id="3.30.160.60">
    <property type="entry name" value="Classic Zinc Finger"/>
    <property type="match status" value="3"/>
</dbReference>
<keyword evidence="11" id="KW-0804">Transcription</keyword>
<proteinExistence type="inferred from homology"/>
<dbReference type="PANTHER" id="PTHR23226">
    <property type="entry name" value="ZINC FINGER AND SCAN DOMAIN-CONTAINING"/>
    <property type="match status" value="1"/>
</dbReference>
<keyword evidence="6 13" id="KW-0863">Zinc-finger</keyword>
<evidence type="ECO:0000256" key="9">
    <source>
        <dbReference type="ARBA" id="ARBA00023015"/>
    </source>
</evidence>
<keyword evidence="7" id="KW-0862">Zinc</keyword>
<feature type="domain" description="C2H2-type" evidence="14">
    <location>
        <begin position="45"/>
        <end position="73"/>
    </location>
</feature>
<organism evidence="16 17">
    <name type="scientific">Helobdella robusta</name>
    <name type="common">Californian leech</name>
    <dbReference type="NCBI Taxonomy" id="6412"/>
    <lineage>
        <taxon>Eukaryota</taxon>
        <taxon>Metazoa</taxon>
        <taxon>Spiralia</taxon>
        <taxon>Lophotrochozoa</taxon>
        <taxon>Annelida</taxon>
        <taxon>Clitellata</taxon>
        <taxon>Hirudinea</taxon>
        <taxon>Rhynchobdellida</taxon>
        <taxon>Glossiphoniidae</taxon>
        <taxon>Helobdella</taxon>
    </lineage>
</organism>
<keyword evidence="9" id="KW-0805">Transcription regulation</keyword>
<dbReference type="OrthoDB" id="654211at2759"/>
<dbReference type="InParanoid" id="T1EJE6"/>
<evidence type="ECO:0000256" key="2">
    <source>
        <dbReference type="ARBA" id="ARBA00006991"/>
    </source>
</evidence>
<evidence type="ECO:0000256" key="4">
    <source>
        <dbReference type="ARBA" id="ARBA00022723"/>
    </source>
</evidence>
<evidence type="ECO:0000256" key="7">
    <source>
        <dbReference type="ARBA" id="ARBA00022833"/>
    </source>
</evidence>
<dbReference type="Pfam" id="PF00096">
    <property type="entry name" value="zf-C2H2"/>
    <property type="match status" value="4"/>
</dbReference>
<dbReference type="PROSITE" id="PS50157">
    <property type="entry name" value="ZINC_FINGER_C2H2_2"/>
    <property type="match status" value="5"/>
</dbReference>
<dbReference type="CTD" id="20196696"/>
<evidence type="ECO:0000256" key="8">
    <source>
        <dbReference type="ARBA" id="ARBA00022843"/>
    </source>
</evidence>
<evidence type="ECO:0000256" key="12">
    <source>
        <dbReference type="ARBA" id="ARBA00023242"/>
    </source>
</evidence>
<keyword evidence="3" id="KW-1017">Isopeptide bond</keyword>
<accession>T1EJE6</accession>
<dbReference type="InterPro" id="IPR013087">
    <property type="entry name" value="Znf_C2H2_type"/>
</dbReference>
<dbReference type="SUPFAM" id="SSF57667">
    <property type="entry name" value="beta-beta-alpha zinc fingers"/>
    <property type="match status" value="2"/>
</dbReference>
<evidence type="ECO:0000256" key="10">
    <source>
        <dbReference type="ARBA" id="ARBA00023125"/>
    </source>
</evidence>
<dbReference type="AlphaFoldDB" id="T1EJE6"/>
<gene>
    <name evidence="16" type="primary">20196696</name>
    <name evidence="15" type="ORF">HELRODRAFT_144436</name>
</gene>
<sequence length="178" mass="21070">KAYQCKTCNRVFVRKKFWLKHKKSHRNSENNSFFYNNQTSVEKLFSCELCKHVFTSKGNLKRHLTVVHQGVRSYSCSYCHKLFGQKVSLQWHCLSVHKSDEDLLMCHQCGRQFSILRYLMRHVQTAHTQTSHKQYKCLLCVKSFVTKSELQKHQIVHTKFKCGKCEGVFTGKRAYSFH</sequence>
<dbReference type="STRING" id="6412.T1EJE6"/>
<dbReference type="FunFam" id="3.30.160.60:FF:000247">
    <property type="entry name" value="Zinc finger protein 236"/>
    <property type="match status" value="1"/>
</dbReference>
<evidence type="ECO:0000256" key="13">
    <source>
        <dbReference type="PROSITE-ProRule" id="PRU00042"/>
    </source>
</evidence>
<feature type="domain" description="C2H2-type" evidence="14">
    <location>
        <begin position="135"/>
        <end position="162"/>
    </location>
</feature>
<evidence type="ECO:0000313" key="17">
    <source>
        <dbReference type="Proteomes" id="UP000015101"/>
    </source>
</evidence>
<dbReference type="EnsemblMetazoa" id="HelroT144436">
    <property type="protein sequence ID" value="HelroP144436"/>
    <property type="gene ID" value="HelroG144436"/>
</dbReference>
<dbReference type="PROSITE" id="PS00028">
    <property type="entry name" value="ZINC_FINGER_C2H2_1"/>
    <property type="match status" value="5"/>
</dbReference>
<keyword evidence="17" id="KW-1185">Reference proteome</keyword>